<feature type="binding site" evidence="4">
    <location>
        <position position="106"/>
    </location>
    <ligand>
        <name>NADPH</name>
        <dbReference type="ChEBI" id="CHEBI:57783"/>
    </ligand>
</feature>
<dbReference type="RefSeq" id="WP_390225904.1">
    <property type="nucleotide sequence ID" value="NZ_JBHTAA010000014.1"/>
</dbReference>
<proteinExistence type="inferred from homology"/>
<evidence type="ECO:0000313" key="8">
    <source>
        <dbReference type="Proteomes" id="UP001596481"/>
    </source>
</evidence>
<dbReference type="Pfam" id="PF00208">
    <property type="entry name" value="ELFV_dehydrog"/>
    <property type="match status" value="1"/>
</dbReference>
<dbReference type="Pfam" id="PF00742">
    <property type="entry name" value="Homoserine_dh"/>
    <property type="match status" value="1"/>
</dbReference>
<feature type="binding site" evidence="4">
    <location>
        <begin position="7"/>
        <end position="12"/>
    </location>
    <ligand>
        <name>NADP(+)</name>
        <dbReference type="ChEBI" id="CHEBI:58349"/>
    </ligand>
</feature>
<evidence type="ECO:0000256" key="2">
    <source>
        <dbReference type="ARBA" id="ARBA00013213"/>
    </source>
</evidence>
<dbReference type="InterPro" id="IPR036291">
    <property type="entry name" value="NAD(P)-bd_dom_sf"/>
</dbReference>
<protein>
    <recommendedName>
        <fullName evidence="2">homoserine dehydrogenase</fullName>
        <ecNumber evidence="2">1.1.1.3</ecNumber>
    </recommendedName>
</protein>
<keyword evidence="4" id="KW-0521">NADP</keyword>
<feature type="binding site" evidence="4">
    <location>
        <position position="190"/>
    </location>
    <ligand>
        <name>L-homoserine</name>
        <dbReference type="ChEBI" id="CHEBI:57476"/>
    </ligand>
</feature>
<dbReference type="EMBL" id="JBHTAA010000014">
    <property type="protein sequence ID" value="MFC7205321.1"/>
    <property type="molecule type" value="Genomic_DNA"/>
</dbReference>
<evidence type="ECO:0000256" key="1">
    <source>
        <dbReference type="ARBA" id="ARBA00006753"/>
    </source>
</evidence>
<dbReference type="PANTHER" id="PTHR43331">
    <property type="entry name" value="HOMOSERINE DEHYDROGENASE"/>
    <property type="match status" value="1"/>
</dbReference>
<evidence type="ECO:0000256" key="3">
    <source>
        <dbReference type="ARBA" id="ARBA00023002"/>
    </source>
</evidence>
<accession>A0ABD5ZJ61</accession>
<keyword evidence="8" id="KW-1185">Reference proteome</keyword>
<dbReference type="EC" id="1.1.1.3" evidence="2"/>
<feature type="domain" description="Homoserine dehydrogenase catalytic" evidence="6">
    <location>
        <begin position="138"/>
        <end position="311"/>
    </location>
</feature>
<dbReference type="AlphaFoldDB" id="A0ABD5ZJ61"/>
<reference evidence="7 8" key="1">
    <citation type="journal article" date="2019" name="Int. J. Syst. Evol. Microbiol.">
        <title>The Global Catalogue of Microorganisms (GCM) 10K type strain sequencing project: providing services to taxonomists for standard genome sequencing and annotation.</title>
        <authorList>
            <consortium name="The Broad Institute Genomics Platform"/>
            <consortium name="The Broad Institute Genome Sequencing Center for Infectious Disease"/>
            <person name="Wu L."/>
            <person name="Ma J."/>
        </authorList>
    </citation>
    <scope>NUCLEOTIDE SEQUENCE [LARGE SCALE GENOMIC DNA]</scope>
    <source>
        <strain evidence="7 8">DSM 29988</strain>
    </source>
</reference>
<sequence>MKLSIIGAGTVGSRVAELADSYGHTVTAISDSTSAVTDASGVDVHAVLEDKRESGTIGNEESESALEAEYDCLVEVTPSTLGDAEPAFNHIATALRRDRHVVLGNKSPMAQRYRDVRELEENSAGEVLFEATIGGPIPVLSTIHDVGPDRVISIKGVFNGLANFILSRMTAEGLGYEHVLAEAQDLGIAEVDPTFDVEGTDTALTCSILANVLAESDTEFTVDDVSIEGITEIPGSALNLAREDGKTVRLLGEVRDGQLRVAPRTVPQNSPLAVTGPQTVVELDIQDAGQVNVTSSAATSTEVASTILTDVNRLERQ</sequence>
<dbReference type="Gene3D" id="3.40.50.720">
    <property type="entry name" value="NAD(P)-binding Rossmann-like Domain"/>
    <property type="match status" value="1"/>
</dbReference>
<evidence type="ECO:0000259" key="6">
    <source>
        <dbReference type="Pfam" id="PF00742"/>
    </source>
</evidence>
<dbReference type="InterPro" id="IPR022697">
    <property type="entry name" value="HDH_short"/>
</dbReference>
<evidence type="ECO:0000256" key="4">
    <source>
        <dbReference type="PIRSR" id="PIRSR036497-2"/>
    </source>
</evidence>
<dbReference type="GO" id="GO:0004412">
    <property type="term" value="F:homoserine dehydrogenase activity"/>
    <property type="evidence" value="ECO:0007669"/>
    <property type="project" value="UniProtKB-EC"/>
</dbReference>
<gene>
    <name evidence="7" type="ORF">ACFQJC_17565</name>
</gene>
<organism evidence="7 8">
    <name type="scientific">Haloferax namakaokahaiae</name>
    <dbReference type="NCBI Taxonomy" id="1748331"/>
    <lineage>
        <taxon>Archaea</taxon>
        <taxon>Methanobacteriati</taxon>
        <taxon>Methanobacteriota</taxon>
        <taxon>Stenosarchaea group</taxon>
        <taxon>Halobacteria</taxon>
        <taxon>Halobacteriales</taxon>
        <taxon>Haloferacaceae</taxon>
        <taxon>Haloferax</taxon>
    </lineage>
</organism>
<dbReference type="InterPro" id="IPR001342">
    <property type="entry name" value="HDH_cat"/>
</dbReference>
<dbReference type="Proteomes" id="UP001596481">
    <property type="component" value="Unassembled WGS sequence"/>
</dbReference>
<evidence type="ECO:0000259" key="5">
    <source>
        <dbReference type="Pfam" id="PF00208"/>
    </source>
</evidence>
<dbReference type="PANTHER" id="PTHR43331:SF1">
    <property type="entry name" value="HOMOSERINE DEHYDROGENASE"/>
    <property type="match status" value="1"/>
</dbReference>
<dbReference type="SUPFAM" id="SSF51735">
    <property type="entry name" value="NAD(P)-binding Rossmann-fold domains"/>
    <property type="match status" value="1"/>
</dbReference>
<feature type="domain" description="Glutamate/phenylalanine/leucine/valine/L-tryptophan dehydrogenase C-terminal" evidence="5">
    <location>
        <begin position="3"/>
        <end position="62"/>
    </location>
</feature>
<dbReference type="GO" id="GO:0009088">
    <property type="term" value="P:threonine biosynthetic process"/>
    <property type="evidence" value="ECO:0007669"/>
    <property type="project" value="UniProtKB-ARBA"/>
</dbReference>
<dbReference type="FunFam" id="3.30.360.10:FF:000005">
    <property type="entry name" value="Homoserine dehydrogenase"/>
    <property type="match status" value="1"/>
</dbReference>
<keyword evidence="3" id="KW-0560">Oxidoreductase</keyword>
<comment type="caution">
    <text evidence="7">The sequence shown here is derived from an EMBL/GenBank/DDBJ whole genome shotgun (WGS) entry which is preliminary data.</text>
</comment>
<dbReference type="PIRSF" id="PIRSF036497">
    <property type="entry name" value="HDH_short"/>
    <property type="match status" value="1"/>
</dbReference>
<dbReference type="SUPFAM" id="SSF55347">
    <property type="entry name" value="Glyceraldehyde-3-phosphate dehydrogenase-like, C-terminal domain"/>
    <property type="match status" value="1"/>
</dbReference>
<name>A0ABD5ZJ61_9EURY</name>
<dbReference type="Gene3D" id="3.30.360.10">
    <property type="entry name" value="Dihydrodipicolinate Reductase, domain 2"/>
    <property type="match status" value="1"/>
</dbReference>
<evidence type="ECO:0000313" key="7">
    <source>
        <dbReference type="EMBL" id="MFC7205321.1"/>
    </source>
</evidence>
<dbReference type="InterPro" id="IPR006096">
    <property type="entry name" value="Glu/Leu/Phe/Val/Trp_DH_C"/>
</dbReference>
<comment type="similarity">
    <text evidence="1">Belongs to the homoserine dehydrogenase family.</text>
</comment>